<name>A0A182W809_9DIPT</name>
<dbReference type="PANTHER" id="PTHR47331">
    <property type="entry name" value="PHD-TYPE DOMAIN-CONTAINING PROTEIN"/>
    <property type="match status" value="1"/>
</dbReference>
<dbReference type="EnsemblMetazoa" id="AMIN006482-RA">
    <property type="protein sequence ID" value="AMIN006482-PA"/>
    <property type="gene ID" value="AMIN006482"/>
</dbReference>
<sequence>MESYISSQPGAALQHDTHQVRRFVPRRGSPTQKFSDNGTNFIVASNELKREIAAINYDAADTFTNAHFKWSFIPPSAPRMGCMWERMDATLHTVLAIEDNLINSVPLCYMPPTSDTDEALTPNHILLGSSSGTKTLLAPSRETAEALRSSYKRSLKQYFPILNLRSKWHDDKSPIRVGDLEVITKGNRKDWVGAIVEEVNESSDGKIWQAVVRPRTRGLRGW</sequence>
<organism evidence="2 3">
    <name type="scientific">Anopheles minimus</name>
    <dbReference type="NCBI Taxonomy" id="112268"/>
    <lineage>
        <taxon>Eukaryota</taxon>
        <taxon>Metazoa</taxon>
        <taxon>Ecdysozoa</taxon>
        <taxon>Arthropoda</taxon>
        <taxon>Hexapoda</taxon>
        <taxon>Insecta</taxon>
        <taxon>Pterygota</taxon>
        <taxon>Neoptera</taxon>
        <taxon>Endopterygota</taxon>
        <taxon>Diptera</taxon>
        <taxon>Nematocera</taxon>
        <taxon>Culicoidea</taxon>
        <taxon>Culicidae</taxon>
        <taxon>Anophelinae</taxon>
        <taxon>Anopheles</taxon>
    </lineage>
</organism>
<evidence type="ECO:0000313" key="2">
    <source>
        <dbReference type="EnsemblMetazoa" id="AMIN006482-PA"/>
    </source>
</evidence>
<evidence type="ECO:0000313" key="3">
    <source>
        <dbReference type="Proteomes" id="UP000075920"/>
    </source>
</evidence>
<evidence type="ECO:0000259" key="1">
    <source>
        <dbReference type="Pfam" id="PF18701"/>
    </source>
</evidence>
<accession>A0A182W809</accession>
<dbReference type="InterPro" id="IPR036397">
    <property type="entry name" value="RNaseH_sf"/>
</dbReference>
<dbReference type="PANTHER" id="PTHR47331:SF1">
    <property type="entry name" value="GAG-LIKE PROTEIN"/>
    <property type="match status" value="1"/>
</dbReference>
<reference evidence="3" key="1">
    <citation type="submission" date="2013-03" db="EMBL/GenBank/DDBJ databases">
        <title>The Genome Sequence of Anopheles minimus MINIMUS1.</title>
        <authorList>
            <consortium name="The Broad Institute Genomics Platform"/>
            <person name="Neafsey D.E."/>
            <person name="Walton C."/>
            <person name="Walker B."/>
            <person name="Young S.K."/>
            <person name="Zeng Q."/>
            <person name="Gargeya S."/>
            <person name="Fitzgerald M."/>
            <person name="Haas B."/>
            <person name="Abouelleil A."/>
            <person name="Allen A.W."/>
            <person name="Alvarado L."/>
            <person name="Arachchi H.M."/>
            <person name="Berlin A.M."/>
            <person name="Chapman S.B."/>
            <person name="Gainer-Dewar J."/>
            <person name="Goldberg J."/>
            <person name="Griggs A."/>
            <person name="Gujja S."/>
            <person name="Hansen M."/>
            <person name="Howarth C."/>
            <person name="Imamovic A."/>
            <person name="Ireland A."/>
            <person name="Larimer J."/>
            <person name="McCowan C."/>
            <person name="Murphy C."/>
            <person name="Pearson M."/>
            <person name="Poon T.W."/>
            <person name="Priest M."/>
            <person name="Roberts A."/>
            <person name="Saif S."/>
            <person name="Shea T."/>
            <person name="Sisk P."/>
            <person name="Sykes S."/>
            <person name="Wortman J."/>
            <person name="Nusbaum C."/>
            <person name="Birren B."/>
        </authorList>
    </citation>
    <scope>NUCLEOTIDE SEQUENCE [LARGE SCALE GENOMIC DNA]</scope>
    <source>
        <strain evidence="3">MINIMUS1</strain>
    </source>
</reference>
<dbReference type="Proteomes" id="UP000075920">
    <property type="component" value="Unassembled WGS sequence"/>
</dbReference>
<proteinExistence type="predicted"/>
<dbReference type="InterPro" id="IPR040676">
    <property type="entry name" value="DUF5641"/>
</dbReference>
<protein>
    <submittedName>
        <fullName evidence="2">DUF5641 domain-containing protein</fullName>
    </submittedName>
</protein>
<dbReference type="AlphaFoldDB" id="A0A182W809"/>
<dbReference type="Pfam" id="PF18701">
    <property type="entry name" value="DUF5641"/>
    <property type="match status" value="1"/>
</dbReference>
<dbReference type="STRING" id="112268.A0A182W809"/>
<reference evidence="2" key="2">
    <citation type="submission" date="2020-05" db="UniProtKB">
        <authorList>
            <consortium name="EnsemblMetazoa"/>
        </authorList>
    </citation>
    <scope>IDENTIFICATION</scope>
    <source>
        <strain evidence="2">MINIMUS1</strain>
    </source>
</reference>
<dbReference type="GO" id="GO:0003676">
    <property type="term" value="F:nucleic acid binding"/>
    <property type="evidence" value="ECO:0007669"/>
    <property type="project" value="InterPro"/>
</dbReference>
<dbReference type="VEuPathDB" id="VectorBase:AMIN006482"/>
<keyword evidence="3" id="KW-1185">Reference proteome</keyword>
<feature type="domain" description="DUF5641" evidence="1">
    <location>
        <begin position="151"/>
        <end position="215"/>
    </location>
</feature>
<dbReference type="Gene3D" id="3.30.420.10">
    <property type="entry name" value="Ribonuclease H-like superfamily/Ribonuclease H"/>
    <property type="match status" value="1"/>
</dbReference>